<name>A0A9J7ARQ4_9PROT</name>
<dbReference type="PANTHER" id="PTHR13610:SF11">
    <property type="entry name" value="METHYLTRANSFERASE DOMAIN-CONTAINING PROTEIN"/>
    <property type="match status" value="1"/>
</dbReference>
<dbReference type="RefSeq" id="WP_257768296.1">
    <property type="nucleotide sequence ID" value="NZ_CP102480.1"/>
</dbReference>
<feature type="domain" description="Methyltransferase" evidence="5">
    <location>
        <begin position="75"/>
        <end position="144"/>
    </location>
</feature>
<keyword evidence="7" id="KW-1185">Reference proteome</keyword>
<dbReference type="SUPFAM" id="SSF53335">
    <property type="entry name" value="S-adenosyl-L-methionine-dependent methyltransferases"/>
    <property type="match status" value="1"/>
</dbReference>
<dbReference type="InterPro" id="IPR029063">
    <property type="entry name" value="SAM-dependent_MTases_sf"/>
</dbReference>
<evidence type="ECO:0000256" key="1">
    <source>
        <dbReference type="ARBA" id="ARBA00022603"/>
    </source>
</evidence>
<dbReference type="Proteomes" id="UP001060336">
    <property type="component" value="Chromosome"/>
</dbReference>
<proteinExistence type="predicted"/>
<dbReference type="InterPro" id="IPR026170">
    <property type="entry name" value="FAM173A/B"/>
</dbReference>
<dbReference type="KEGG" id="naci:NUH88_19410"/>
<sequence length="201" mass="22232">MTSENSTPVQSFDMLVHEMFATGWFEPLLFAVLLLAGLSILFYTLRTGVPPMPSNPMARGAMFRLIPGGAQPKTIYELGCGWGGIAFALAARFPDARVIAIELSPLPWAVCHVRRLFQPRPNLEIRRGDFLRTDLSGGDLLFCYLMVAPMTALERKLSAELRPGALVIANSFALPGWVPEKTEVVTEASYANIYRYRAPGR</sequence>
<evidence type="ECO:0000256" key="2">
    <source>
        <dbReference type="ARBA" id="ARBA00022679"/>
    </source>
</evidence>
<keyword evidence="1 6" id="KW-0489">Methyltransferase</keyword>
<evidence type="ECO:0000256" key="3">
    <source>
        <dbReference type="ARBA" id="ARBA00022691"/>
    </source>
</evidence>
<dbReference type="Gene3D" id="3.40.50.150">
    <property type="entry name" value="Vaccinia Virus protein VP39"/>
    <property type="match status" value="1"/>
</dbReference>
<dbReference type="InterPro" id="IPR041698">
    <property type="entry name" value="Methyltransf_25"/>
</dbReference>
<evidence type="ECO:0000259" key="5">
    <source>
        <dbReference type="Pfam" id="PF13649"/>
    </source>
</evidence>
<evidence type="ECO:0000313" key="7">
    <source>
        <dbReference type="Proteomes" id="UP001060336"/>
    </source>
</evidence>
<dbReference type="Pfam" id="PF13649">
    <property type="entry name" value="Methyltransf_25"/>
    <property type="match status" value="1"/>
</dbReference>
<evidence type="ECO:0000256" key="4">
    <source>
        <dbReference type="SAM" id="Phobius"/>
    </source>
</evidence>
<dbReference type="AlphaFoldDB" id="A0A9J7ARQ4"/>
<keyword evidence="2" id="KW-0808">Transferase</keyword>
<protein>
    <submittedName>
        <fullName evidence="6">Class I SAM-dependent methyltransferase</fullName>
    </submittedName>
</protein>
<keyword evidence="4" id="KW-1133">Transmembrane helix</keyword>
<keyword evidence="4" id="KW-0812">Transmembrane</keyword>
<dbReference type="GO" id="GO:0016279">
    <property type="term" value="F:protein-lysine N-methyltransferase activity"/>
    <property type="evidence" value="ECO:0007669"/>
    <property type="project" value="InterPro"/>
</dbReference>
<gene>
    <name evidence="6" type="ORF">NUH88_19410</name>
</gene>
<dbReference type="CDD" id="cd02440">
    <property type="entry name" value="AdoMet_MTases"/>
    <property type="match status" value="1"/>
</dbReference>
<reference evidence="6" key="1">
    <citation type="submission" date="2022-08" db="EMBL/GenBank/DDBJ databases">
        <title>Nisaea acidiphila sp. nov., isolated from a marine algal debris and emended description of the genus Nisaea Urios et al. 2008.</title>
        <authorList>
            <person name="Kwon K."/>
        </authorList>
    </citation>
    <scope>NUCLEOTIDE SEQUENCE</scope>
    <source>
        <strain evidence="6">MEBiC11861</strain>
    </source>
</reference>
<organism evidence="6 7">
    <name type="scientific">Nisaea acidiphila</name>
    <dbReference type="NCBI Taxonomy" id="1862145"/>
    <lineage>
        <taxon>Bacteria</taxon>
        <taxon>Pseudomonadati</taxon>
        <taxon>Pseudomonadota</taxon>
        <taxon>Alphaproteobacteria</taxon>
        <taxon>Rhodospirillales</taxon>
        <taxon>Thalassobaculaceae</taxon>
        <taxon>Nisaea</taxon>
    </lineage>
</organism>
<accession>A0A9J7ARQ4</accession>
<feature type="transmembrane region" description="Helical" evidence="4">
    <location>
        <begin position="24"/>
        <end position="45"/>
    </location>
</feature>
<evidence type="ECO:0000313" key="6">
    <source>
        <dbReference type="EMBL" id="UUX49554.1"/>
    </source>
</evidence>
<keyword evidence="4" id="KW-0472">Membrane</keyword>
<dbReference type="PANTHER" id="PTHR13610">
    <property type="entry name" value="METHYLTRANSFERASE DOMAIN-CONTAINING PROTEIN"/>
    <property type="match status" value="1"/>
</dbReference>
<dbReference type="EMBL" id="CP102480">
    <property type="protein sequence ID" value="UUX49554.1"/>
    <property type="molecule type" value="Genomic_DNA"/>
</dbReference>
<dbReference type="GO" id="GO:0032259">
    <property type="term" value="P:methylation"/>
    <property type="evidence" value="ECO:0007669"/>
    <property type="project" value="UniProtKB-KW"/>
</dbReference>
<keyword evidence="3" id="KW-0949">S-adenosyl-L-methionine</keyword>